<dbReference type="GO" id="GO:0003841">
    <property type="term" value="F:1-acylglycerol-3-phosphate O-acyltransferase activity"/>
    <property type="evidence" value="ECO:0007669"/>
    <property type="project" value="TreeGrafter"/>
</dbReference>
<keyword evidence="3" id="KW-0012">Acyltransferase</keyword>
<evidence type="ECO:0000313" key="7">
    <source>
        <dbReference type="Proteomes" id="UP000016505"/>
    </source>
</evidence>
<dbReference type="SUPFAM" id="SSF69593">
    <property type="entry name" value="Glycerol-3-phosphate (1)-acyltransferase"/>
    <property type="match status" value="1"/>
</dbReference>
<proteinExistence type="predicted"/>
<gene>
    <name evidence="6" type="ORF">PARC_b0617</name>
</gene>
<evidence type="ECO:0000259" key="5">
    <source>
        <dbReference type="SMART" id="SM00563"/>
    </source>
</evidence>
<dbReference type="GO" id="GO:0006654">
    <property type="term" value="P:phosphatidic acid biosynthetic process"/>
    <property type="evidence" value="ECO:0007669"/>
    <property type="project" value="TreeGrafter"/>
</dbReference>
<dbReference type="EMBL" id="CP011026">
    <property type="protein sequence ID" value="ATC88798.1"/>
    <property type="molecule type" value="Genomic_DNA"/>
</dbReference>
<dbReference type="SMART" id="SM00563">
    <property type="entry name" value="PlsC"/>
    <property type="match status" value="1"/>
</dbReference>
<reference evidence="6 7" key="1">
    <citation type="journal article" date="2012" name="J. Bacteriol.">
        <title>Genome sequences of type strains of seven species of the marine bacterium Pseudoalteromonas.</title>
        <authorList>
            <person name="Xie B.B."/>
            <person name="Shu Y.L."/>
            <person name="Qin Q.L."/>
            <person name="Rong J.C."/>
            <person name="Zhang X.Y."/>
            <person name="Chen X.L."/>
            <person name="Shi M."/>
            <person name="He H.L."/>
            <person name="Zhou B.C."/>
            <person name="Zhang Y.Z."/>
        </authorList>
    </citation>
    <scope>NUCLEOTIDE SEQUENCE [LARGE SCALE GENOMIC DNA]</scope>
    <source>
        <strain evidence="6 7">A 37-1-2</strain>
    </source>
</reference>
<keyword evidence="4" id="KW-0472">Membrane</keyword>
<dbReference type="Pfam" id="PF01553">
    <property type="entry name" value="Acyltransferase"/>
    <property type="match status" value="1"/>
</dbReference>
<evidence type="ECO:0000256" key="2">
    <source>
        <dbReference type="ARBA" id="ARBA00022679"/>
    </source>
</evidence>
<evidence type="ECO:0000256" key="1">
    <source>
        <dbReference type="ARBA" id="ARBA00005189"/>
    </source>
</evidence>
<dbReference type="KEGG" id="part:PARC_b0617"/>
<comment type="pathway">
    <text evidence="1">Lipid metabolism.</text>
</comment>
<dbReference type="CDD" id="cd07989">
    <property type="entry name" value="LPLAT_AGPAT-like"/>
    <property type="match status" value="1"/>
</dbReference>
<dbReference type="AlphaFoldDB" id="A0A290S9H9"/>
<dbReference type="PANTHER" id="PTHR10434:SF66">
    <property type="entry name" value="PHOSPHOLIPID_GLYCEROL ACYLTRANSFERASE DOMAIN-CONTAINING PROTEIN"/>
    <property type="match status" value="1"/>
</dbReference>
<evidence type="ECO:0000313" key="6">
    <source>
        <dbReference type="EMBL" id="ATC88798.1"/>
    </source>
</evidence>
<organism evidence="6 7">
    <name type="scientific">Pseudoalteromonas arctica A 37-1-2</name>
    <dbReference type="NCBI Taxonomy" id="1117313"/>
    <lineage>
        <taxon>Bacteria</taxon>
        <taxon>Pseudomonadati</taxon>
        <taxon>Pseudomonadota</taxon>
        <taxon>Gammaproteobacteria</taxon>
        <taxon>Alteromonadales</taxon>
        <taxon>Pseudoalteromonadaceae</taxon>
        <taxon>Pseudoalteromonas</taxon>
    </lineage>
</organism>
<keyword evidence="4" id="KW-1133">Transmembrane helix</keyword>
<dbReference type="PANTHER" id="PTHR10434">
    <property type="entry name" value="1-ACYL-SN-GLYCEROL-3-PHOSPHATE ACYLTRANSFERASE"/>
    <property type="match status" value="1"/>
</dbReference>
<dbReference type="InterPro" id="IPR002123">
    <property type="entry name" value="Plipid/glycerol_acylTrfase"/>
</dbReference>
<protein>
    <recommendedName>
        <fullName evidence="5">Phospholipid/glycerol acyltransferase domain-containing protein</fullName>
    </recommendedName>
</protein>
<sequence length="264" mass="29829">MAAIALMKTQLIKAYRIIATGSAFALFSAGGLALSVIIFSIQRLIYRDINKRNQAARTAVHYSFKFFVGYMRLVGILRLDVDKLDAIKQAKGQLIIANHPSLIDVVVLISIVRHADCVVKADLWKNPFLKGVVKATGYINNDAEPDYFLGQCKKSFASGNNLIVFPEGTRSIPGKPWHFKRGAGNIALRTQVDILPILIDVNPITLTKGQKWYQVTDRRFTFKMRVLPPYLIAPYIQDDQITNSVRKLTRDLQAYLNEEKLKYE</sequence>
<keyword evidence="2" id="KW-0808">Transferase</keyword>
<dbReference type="Proteomes" id="UP000016505">
    <property type="component" value="Chromosome II"/>
</dbReference>
<evidence type="ECO:0000256" key="3">
    <source>
        <dbReference type="ARBA" id="ARBA00023315"/>
    </source>
</evidence>
<evidence type="ECO:0000256" key="4">
    <source>
        <dbReference type="SAM" id="Phobius"/>
    </source>
</evidence>
<name>A0A290S9H9_9GAMM</name>
<accession>A0A290S9H9</accession>
<feature type="domain" description="Phospholipid/glycerol acyltransferase" evidence="5">
    <location>
        <begin position="93"/>
        <end position="202"/>
    </location>
</feature>
<feature type="transmembrane region" description="Helical" evidence="4">
    <location>
        <begin position="17"/>
        <end position="41"/>
    </location>
</feature>
<keyword evidence="4" id="KW-0812">Transmembrane</keyword>